<dbReference type="CDD" id="cd00761">
    <property type="entry name" value="Glyco_tranf_GTA_type"/>
    <property type="match status" value="1"/>
</dbReference>
<dbReference type="InterPro" id="IPR001173">
    <property type="entry name" value="Glyco_trans_2-like"/>
</dbReference>
<evidence type="ECO:0000313" key="4">
    <source>
        <dbReference type="Proteomes" id="UP001596432"/>
    </source>
</evidence>
<dbReference type="AlphaFoldDB" id="A0ABD5XYT0"/>
<protein>
    <submittedName>
        <fullName evidence="3">Glycosyltransferase family 2 protein</fullName>
    </submittedName>
</protein>
<dbReference type="RefSeq" id="WP_274325890.1">
    <property type="nucleotide sequence ID" value="NZ_CP118158.1"/>
</dbReference>
<gene>
    <name evidence="3" type="ORF">ACFQMA_10900</name>
</gene>
<dbReference type="Proteomes" id="UP001596432">
    <property type="component" value="Unassembled WGS sequence"/>
</dbReference>
<dbReference type="PANTHER" id="PTHR22916">
    <property type="entry name" value="GLYCOSYLTRANSFERASE"/>
    <property type="match status" value="1"/>
</dbReference>
<evidence type="ECO:0000259" key="2">
    <source>
        <dbReference type="Pfam" id="PF00535"/>
    </source>
</evidence>
<feature type="domain" description="Glycosyltransferase 2-like" evidence="2">
    <location>
        <begin position="37"/>
        <end position="97"/>
    </location>
</feature>
<dbReference type="InterPro" id="IPR029044">
    <property type="entry name" value="Nucleotide-diphossugar_trans"/>
</dbReference>
<keyword evidence="1" id="KW-0802">TPR repeat</keyword>
<accession>A0ABD5XYT0</accession>
<dbReference type="PANTHER" id="PTHR22916:SF3">
    <property type="entry name" value="UDP-GLCNAC:BETAGAL BETA-1,3-N-ACETYLGLUCOSAMINYLTRANSFERASE-LIKE PROTEIN 1"/>
    <property type="match status" value="1"/>
</dbReference>
<evidence type="ECO:0000313" key="3">
    <source>
        <dbReference type="EMBL" id="MFC7140332.1"/>
    </source>
</evidence>
<dbReference type="EMBL" id="JBHTAS010000001">
    <property type="protein sequence ID" value="MFC7140332.1"/>
    <property type="molecule type" value="Genomic_DNA"/>
</dbReference>
<dbReference type="SUPFAM" id="SSF53448">
    <property type="entry name" value="Nucleotide-diphospho-sugar transferases"/>
    <property type="match status" value="1"/>
</dbReference>
<dbReference type="GO" id="GO:0016758">
    <property type="term" value="F:hexosyltransferase activity"/>
    <property type="evidence" value="ECO:0007669"/>
    <property type="project" value="UniProtKB-ARBA"/>
</dbReference>
<dbReference type="InterPro" id="IPR019734">
    <property type="entry name" value="TPR_rpt"/>
</dbReference>
<name>A0ABD5XYT0_9EURY</name>
<dbReference type="GeneID" id="78820620"/>
<dbReference type="Pfam" id="PF00535">
    <property type="entry name" value="Glycos_transf_2"/>
    <property type="match status" value="1"/>
</dbReference>
<keyword evidence="4" id="KW-1185">Reference proteome</keyword>
<comment type="caution">
    <text evidence="3">The sequence shown here is derived from an EMBL/GenBank/DDBJ whole genome shotgun (WGS) entry which is preliminary data.</text>
</comment>
<proteinExistence type="predicted"/>
<evidence type="ECO:0000256" key="1">
    <source>
        <dbReference type="PROSITE-ProRule" id="PRU00339"/>
    </source>
</evidence>
<organism evidence="3 4">
    <name type="scientific">Halosimplex aquaticum</name>
    <dbReference type="NCBI Taxonomy" id="3026162"/>
    <lineage>
        <taxon>Archaea</taxon>
        <taxon>Methanobacteriati</taxon>
        <taxon>Methanobacteriota</taxon>
        <taxon>Stenosarchaea group</taxon>
        <taxon>Halobacteria</taxon>
        <taxon>Halobacteriales</taxon>
        <taxon>Haloarculaceae</taxon>
        <taxon>Halosimplex</taxon>
    </lineage>
</organism>
<sequence length="267" mass="30684">MDAEKSALVSVVVPYSASHTPESMLQEALQSVDQQEISTECIVVRDPEQHGPAWARNRGIERSETRYVAFLDADDLWTANKLNRQIEHMATTGAGLCVEGNDMPTEVFLRRIFLGKMESLTSSILIDLNRVDTRFEESLNRFEDHLFMLEAAAESSVCLCKDITEIRKQDQGLSHRTSPEQLFEERERYGELALERVPSLRQYEPKFKAKLSYDCGRHHHFRGQYRKAVSCFRRSLTFHPRFKPIAALFLSLLRLCVPTELFSKGVE</sequence>
<dbReference type="Gene3D" id="3.90.550.10">
    <property type="entry name" value="Spore Coat Polysaccharide Biosynthesis Protein SpsA, Chain A"/>
    <property type="match status" value="1"/>
</dbReference>
<dbReference type="PROSITE" id="PS50005">
    <property type="entry name" value="TPR"/>
    <property type="match status" value="1"/>
</dbReference>
<reference evidence="3 4" key="1">
    <citation type="journal article" date="2019" name="Int. J. Syst. Evol. Microbiol.">
        <title>The Global Catalogue of Microorganisms (GCM) 10K type strain sequencing project: providing services to taxonomists for standard genome sequencing and annotation.</title>
        <authorList>
            <consortium name="The Broad Institute Genomics Platform"/>
            <consortium name="The Broad Institute Genome Sequencing Center for Infectious Disease"/>
            <person name="Wu L."/>
            <person name="Ma J."/>
        </authorList>
    </citation>
    <scope>NUCLEOTIDE SEQUENCE [LARGE SCALE GENOMIC DNA]</scope>
    <source>
        <strain evidence="3 4">XZYJT29</strain>
    </source>
</reference>
<feature type="repeat" description="TPR" evidence="1">
    <location>
        <begin position="209"/>
        <end position="242"/>
    </location>
</feature>